<reference evidence="7 8" key="1">
    <citation type="journal article" date="2019" name="Nat. Plants">
        <title>Stout camphor tree genome fills gaps in understanding of flowering plant genome evolution.</title>
        <authorList>
            <person name="Chaw S.M."/>
            <person name="Liu Y.C."/>
            <person name="Wu Y.W."/>
            <person name="Wang H.Y."/>
            <person name="Lin C.I."/>
            <person name="Wu C.S."/>
            <person name="Ke H.M."/>
            <person name="Chang L.Y."/>
            <person name="Hsu C.Y."/>
            <person name="Yang H.T."/>
            <person name="Sudianto E."/>
            <person name="Hsu M.H."/>
            <person name="Wu K.P."/>
            <person name="Wang L.N."/>
            <person name="Leebens-Mack J.H."/>
            <person name="Tsai I.J."/>
        </authorList>
    </citation>
    <scope>NUCLEOTIDE SEQUENCE [LARGE SCALE GENOMIC DNA]</scope>
    <source>
        <strain evidence="8">cv. Chaw 1501</strain>
        <tissue evidence="7">Young leaves</tissue>
    </source>
</reference>
<evidence type="ECO:0000256" key="5">
    <source>
        <dbReference type="PROSITE-ProRule" id="PRU00546"/>
    </source>
</evidence>
<dbReference type="InterPro" id="IPR044713">
    <property type="entry name" value="DNJA1/2-like"/>
</dbReference>
<keyword evidence="4 5" id="KW-0862">Zinc</keyword>
<dbReference type="STRING" id="337451.A0A3S3NKQ6"/>
<dbReference type="Pfam" id="PF01556">
    <property type="entry name" value="DnaJ_C"/>
    <property type="match status" value="1"/>
</dbReference>
<dbReference type="GO" id="GO:0051082">
    <property type="term" value="F:unfolded protein binding"/>
    <property type="evidence" value="ECO:0007669"/>
    <property type="project" value="InterPro"/>
</dbReference>
<dbReference type="FunFam" id="2.60.260.20:FF:000003">
    <property type="entry name" value="DnaJ subfamily A member 2"/>
    <property type="match status" value="1"/>
</dbReference>
<evidence type="ECO:0000313" key="7">
    <source>
        <dbReference type="EMBL" id="RWR81704.1"/>
    </source>
</evidence>
<accession>A0A3S3NKQ6</accession>
<dbReference type="Proteomes" id="UP000283530">
    <property type="component" value="Unassembled WGS sequence"/>
</dbReference>
<dbReference type="PANTHER" id="PTHR43888">
    <property type="entry name" value="DNAJ-LIKE-2, ISOFORM A-RELATED"/>
    <property type="match status" value="1"/>
</dbReference>
<feature type="domain" description="CR-type" evidence="6">
    <location>
        <begin position="33"/>
        <end position="122"/>
    </location>
</feature>
<dbReference type="GO" id="GO:0030544">
    <property type="term" value="F:Hsp70 protein binding"/>
    <property type="evidence" value="ECO:0007669"/>
    <property type="project" value="InterPro"/>
</dbReference>
<feature type="zinc finger region" description="CR-type" evidence="5">
    <location>
        <begin position="33"/>
        <end position="122"/>
    </location>
</feature>
<organism evidence="7 8">
    <name type="scientific">Cinnamomum micranthum f. kanehirae</name>
    <dbReference type="NCBI Taxonomy" id="337451"/>
    <lineage>
        <taxon>Eukaryota</taxon>
        <taxon>Viridiplantae</taxon>
        <taxon>Streptophyta</taxon>
        <taxon>Embryophyta</taxon>
        <taxon>Tracheophyta</taxon>
        <taxon>Spermatophyta</taxon>
        <taxon>Magnoliopsida</taxon>
        <taxon>Magnoliidae</taxon>
        <taxon>Laurales</taxon>
        <taxon>Lauraceae</taxon>
        <taxon>Cinnamomum</taxon>
    </lineage>
</organism>
<dbReference type="Gene3D" id="2.60.260.20">
    <property type="entry name" value="Urease metallochaperone UreE, N-terminal domain"/>
    <property type="match status" value="2"/>
</dbReference>
<name>A0A3S3NKQ6_9MAGN</name>
<gene>
    <name evidence="7" type="ORF">CKAN_01039800</name>
</gene>
<dbReference type="InterPro" id="IPR002939">
    <property type="entry name" value="DnaJ_C"/>
</dbReference>
<sequence length="296" mass="32816">MSCAPNARGEPFCTDIFADNNFLIYLVLTLLDGCSTGSKSGASMKCSGCKGSGSATPSPFLGANFSREVNECQICKQCYGTGTRKTIQDHFACLNCKQCYGTGETISDHCTQCNGDKVVQEKQGYCVVVEKGMGNGHEIRFPREVKEHKDWAKFIGDRVTFVLQEEEHPVFQREGDDLIFKHTLSLNEALWGFEFVLTHLDNRELKIRATPGEIIKPGQVKVINEEGMPVYQLPDMKGKLYIHFSVDFSLPPELYKDLESALPPRTSVLTDIELANCEKPTLHNVSIEGMTGSASK</sequence>
<evidence type="ECO:0000313" key="8">
    <source>
        <dbReference type="Proteomes" id="UP000283530"/>
    </source>
</evidence>
<keyword evidence="2" id="KW-0677">Repeat</keyword>
<protein>
    <submittedName>
        <fullName evidence="7">DnaJ protein</fullName>
    </submittedName>
</protein>
<keyword evidence="3 5" id="KW-0863">Zinc-finger</keyword>
<keyword evidence="8" id="KW-1185">Reference proteome</keyword>
<dbReference type="EMBL" id="QPKB01000004">
    <property type="protein sequence ID" value="RWR81704.1"/>
    <property type="molecule type" value="Genomic_DNA"/>
</dbReference>
<dbReference type="InterPro" id="IPR036410">
    <property type="entry name" value="HSP_DnaJ_Cys-rich_dom_sf"/>
</dbReference>
<evidence type="ECO:0000256" key="3">
    <source>
        <dbReference type="ARBA" id="ARBA00022771"/>
    </source>
</evidence>
<dbReference type="PROSITE" id="PS51188">
    <property type="entry name" value="ZF_CR"/>
    <property type="match status" value="1"/>
</dbReference>
<dbReference type="GO" id="GO:0006457">
    <property type="term" value="P:protein folding"/>
    <property type="evidence" value="ECO:0007669"/>
    <property type="project" value="InterPro"/>
</dbReference>
<dbReference type="CDD" id="cd10747">
    <property type="entry name" value="DnaJ_C"/>
    <property type="match status" value="1"/>
</dbReference>
<evidence type="ECO:0000259" key="6">
    <source>
        <dbReference type="PROSITE" id="PS51188"/>
    </source>
</evidence>
<keyword evidence="1 5" id="KW-0479">Metal-binding</keyword>
<dbReference type="SUPFAM" id="SSF49493">
    <property type="entry name" value="HSP40/DnaJ peptide-binding domain"/>
    <property type="match status" value="1"/>
</dbReference>
<proteinExistence type="predicted"/>
<dbReference type="Gene3D" id="2.10.230.10">
    <property type="entry name" value="Heat shock protein DnaJ, cysteine-rich domain"/>
    <property type="match status" value="1"/>
</dbReference>
<dbReference type="SUPFAM" id="SSF57938">
    <property type="entry name" value="DnaJ/Hsp40 cysteine-rich domain"/>
    <property type="match status" value="1"/>
</dbReference>
<dbReference type="OrthoDB" id="550424at2759"/>
<comment type="caution">
    <text evidence="7">The sequence shown here is derived from an EMBL/GenBank/DDBJ whole genome shotgun (WGS) entry which is preliminary data.</text>
</comment>
<dbReference type="InterPro" id="IPR008971">
    <property type="entry name" value="HSP40/DnaJ_pept-bd"/>
</dbReference>
<evidence type="ECO:0000256" key="1">
    <source>
        <dbReference type="ARBA" id="ARBA00022723"/>
    </source>
</evidence>
<dbReference type="InterPro" id="IPR001305">
    <property type="entry name" value="HSP_DnaJ_Cys-rich_dom"/>
</dbReference>
<evidence type="ECO:0000256" key="2">
    <source>
        <dbReference type="ARBA" id="ARBA00022737"/>
    </source>
</evidence>
<dbReference type="GO" id="GO:0008270">
    <property type="term" value="F:zinc ion binding"/>
    <property type="evidence" value="ECO:0007669"/>
    <property type="project" value="UniProtKB-KW"/>
</dbReference>
<dbReference type="AlphaFoldDB" id="A0A3S3NKQ6"/>
<evidence type="ECO:0000256" key="4">
    <source>
        <dbReference type="ARBA" id="ARBA00022833"/>
    </source>
</evidence>